<accession>A0AAV4BD11</accession>
<dbReference type="AlphaFoldDB" id="A0AAV4BD11"/>
<evidence type="ECO:0000313" key="2">
    <source>
        <dbReference type="Proteomes" id="UP000735302"/>
    </source>
</evidence>
<protein>
    <submittedName>
        <fullName evidence="1">Uncharacterized protein</fullName>
    </submittedName>
</protein>
<sequence>MNLPEAKITHLTFLVEPVHNKVISGFHALRQAMAPVAGFEPATWVPEDLRALSVVPPTPVFKSADS</sequence>
<proteinExistence type="predicted"/>
<gene>
    <name evidence="1" type="ORF">PoB_004327300</name>
</gene>
<reference evidence="1 2" key="1">
    <citation type="journal article" date="2021" name="Elife">
        <title>Chloroplast acquisition without the gene transfer in kleptoplastic sea slugs, Plakobranchus ocellatus.</title>
        <authorList>
            <person name="Maeda T."/>
            <person name="Takahashi S."/>
            <person name="Yoshida T."/>
            <person name="Shimamura S."/>
            <person name="Takaki Y."/>
            <person name="Nagai Y."/>
            <person name="Toyoda A."/>
            <person name="Suzuki Y."/>
            <person name="Arimoto A."/>
            <person name="Ishii H."/>
            <person name="Satoh N."/>
            <person name="Nishiyama T."/>
            <person name="Hasebe M."/>
            <person name="Maruyama T."/>
            <person name="Minagawa J."/>
            <person name="Obokata J."/>
            <person name="Shigenobu S."/>
        </authorList>
    </citation>
    <scope>NUCLEOTIDE SEQUENCE [LARGE SCALE GENOMIC DNA]</scope>
</reference>
<organism evidence="1 2">
    <name type="scientific">Plakobranchus ocellatus</name>
    <dbReference type="NCBI Taxonomy" id="259542"/>
    <lineage>
        <taxon>Eukaryota</taxon>
        <taxon>Metazoa</taxon>
        <taxon>Spiralia</taxon>
        <taxon>Lophotrochozoa</taxon>
        <taxon>Mollusca</taxon>
        <taxon>Gastropoda</taxon>
        <taxon>Heterobranchia</taxon>
        <taxon>Euthyneura</taxon>
        <taxon>Panpulmonata</taxon>
        <taxon>Sacoglossa</taxon>
        <taxon>Placobranchoidea</taxon>
        <taxon>Plakobranchidae</taxon>
        <taxon>Plakobranchus</taxon>
    </lineage>
</organism>
<dbReference type="Proteomes" id="UP000735302">
    <property type="component" value="Unassembled WGS sequence"/>
</dbReference>
<name>A0AAV4BD11_9GAST</name>
<dbReference type="EMBL" id="BLXT01004716">
    <property type="protein sequence ID" value="GFO16768.1"/>
    <property type="molecule type" value="Genomic_DNA"/>
</dbReference>
<evidence type="ECO:0000313" key="1">
    <source>
        <dbReference type="EMBL" id="GFO16768.1"/>
    </source>
</evidence>
<comment type="caution">
    <text evidence="1">The sequence shown here is derived from an EMBL/GenBank/DDBJ whole genome shotgun (WGS) entry which is preliminary data.</text>
</comment>
<keyword evidence="2" id="KW-1185">Reference proteome</keyword>